<keyword evidence="3" id="KW-1185">Reference proteome</keyword>
<dbReference type="PANTHER" id="PTHR47197:SF3">
    <property type="entry name" value="DIHYDRO-HEME D1 DEHYDROGENASE"/>
    <property type="match status" value="1"/>
</dbReference>
<comment type="caution">
    <text evidence="2">The sequence shown here is derived from an EMBL/GenBank/DDBJ whole genome shotgun (WGS) entry which is preliminary data.</text>
</comment>
<dbReference type="InterPro" id="IPR011964">
    <property type="entry name" value="YVTN_b-propeller_repeat"/>
</dbReference>
<dbReference type="PANTHER" id="PTHR47197">
    <property type="entry name" value="PROTEIN NIRF"/>
    <property type="match status" value="1"/>
</dbReference>
<protein>
    <submittedName>
        <fullName evidence="2">40-residue YVTN family beta-propeller repeat-containing protein</fullName>
    </submittedName>
</protein>
<reference evidence="2 3" key="1">
    <citation type="journal article" date="2014" name="Antonie Van Leeuwenhoek">
        <title>Roseivivax atlanticus sp. nov., isolated from surface seawater of the Atlantic Ocean.</title>
        <authorList>
            <person name="Li G."/>
            <person name="Lai Q."/>
            <person name="Liu X."/>
            <person name="Sun F."/>
            <person name="Shao Z."/>
        </authorList>
    </citation>
    <scope>NUCLEOTIDE SEQUENCE [LARGE SCALE GENOMIC DNA]</scope>
    <source>
        <strain evidence="2 3">22II-s10s</strain>
    </source>
</reference>
<dbReference type="EMBL" id="AQQW01000008">
    <property type="protein sequence ID" value="ETW12236.1"/>
    <property type="molecule type" value="Genomic_DNA"/>
</dbReference>
<dbReference type="InterPro" id="IPR019405">
    <property type="entry name" value="Lactonase_7-beta_prop"/>
</dbReference>
<dbReference type="NCBIfam" id="TIGR03866">
    <property type="entry name" value="PQQ_ABC_repeats"/>
    <property type="match status" value="1"/>
</dbReference>
<dbReference type="InterPro" id="IPR022456">
    <property type="entry name" value="PQQ_b_propeller"/>
</dbReference>
<dbReference type="NCBIfam" id="TIGR02276">
    <property type="entry name" value="beta_rpt_yvtn"/>
    <property type="match status" value="2"/>
</dbReference>
<dbReference type="Gene3D" id="2.130.10.10">
    <property type="entry name" value="YVTN repeat-like/Quinoprotein amine dehydrogenase"/>
    <property type="match status" value="2"/>
</dbReference>
<dbReference type="InterPro" id="IPR015943">
    <property type="entry name" value="WD40/YVTN_repeat-like_dom_sf"/>
</dbReference>
<dbReference type="Pfam" id="PF10282">
    <property type="entry name" value="Lactonase"/>
    <property type="match status" value="2"/>
</dbReference>
<evidence type="ECO:0000256" key="1">
    <source>
        <dbReference type="SAM" id="SignalP"/>
    </source>
</evidence>
<proteinExistence type="predicted"/>
<accession>W4HJC1</accession>
<name>W4HJC1_9RHOB</name>
<dbReference type="STRING" id="1379903.ATO8_14112"/>
<dbReference type="SUPFAM" id="SSF50974">
    <property type="entry name" value="Nitrous oxide reductase, N-terminal domain"/>
    <property type="match status" value="1"/>
</dbReference>
<feature type="chain" id="PRO_5004842072" evidence="1">
    <location>
        <begin position="21"/>
        <end position="324"/>
    </location>
</feature>
<dbReference type="InterPro" id="IPR011045">
    <property type="entry name" value="N2O_reductase_N"/>
</dbReference>
<evidence type="ECO:0000313" key="2">
    <source>
        <dbReference type="EMBL" id="ETW12236.1"/>
    </source>
</evidence>
<evidence type="ECO:0000313" key="3">
    <source>
        <dbReference type="Proteomes" id="UP000019063"/>
    </source>
</evidence>
<dbReference type="AlphaFoldDB" id="W4HJC1"/>
<sequence>MKQLLLSAALTALAASPALANKVFVSNERGNTVTVIDSETWEVLEEFDAGNRPRGITIAPDGSELYVCASDDDLVRVFDPETYEELHTLPSGPDPELFVIHPSGNPLYIANEDDNLVTVVDTETHEVLAEVPVGVEPEGMGISPNTQYVVNTSETTNMAHFINTETYEIEHNLLVDQRPRYAQYTADGTRLFVSSEIGGTVSVMDIAEDGTPTLVEKIEFEVPGVLPEWLQPVGVKVTEDGSRIFVALGPANRVAVIDGESLEVLDYIIVGQRVWQLAFTPDERYLISTNGNSNDITVIDVEAEEAIQTVQVGQQPWGVVVAPD</sequence>
<dbReference type="Proteomes" id="UP000019063">
    <property type="component" value="Unassembled WGS sequence"/>
</dbReference>
<gene>
    <name evidence="2" type="ORF">ATO8_14112</name>
</gene>
<keyword evidence="1" id="KW-0732">Signal</keyword>
<organism evidence="2 3">
    <name type="scientific">Roseivivax marinus</name>
    <dbReference type="NCBI Taxonomy" id="1379903"/>
    <lineage>
        <taxon>Bacteria</taxon>
        <taxon>Pseudomonadati</taxon>
        <taxon>Pseudomonadota</taxon>
        <taxon>Alphaproteobacteria</taxon>
        <taxon>Rhodobacterales</taxon>
        <taxon>Roseobacteraceae</taxon>
        <taxon>Roseivivax</taxon>
    </lineage>
</organism>
<dbReference type="InterPro" id="IPR051200">
    <property type="entry name" value="Host-pathogen_enzymatic-act"/>
</dbReference>
<feature type="signal peptide" evidence="1">
    <location>
        <begin position="1"/>
        <end position="20"/>
    </location>
</feature>
<dbReference type="RefSeq" id="WP_043845258.1">
    <property type="nucleotide sequence ID" value="NZ_AQQW01000008.1"/>
</dbReference>
<dbReference type="PATRIC" id="fig|1317118.6.peg.2902"/>
<dbReference type="eggNOG" id="COG3391">
    <property type="taxonomic scope" value="Bacteria"/>
</dbReference>